<feature type="region of interest" description="Disordered" evidence="1">
    <location>
        <begin position="1"/>
        <end position="20"/>
    </location>
</feature>
<evidence type="ECO:0000256" key="1">
    <source>
        <dbReference type="SAM" id="MobiDB-lite"/>
    </source>
</evidence>
<feature type="region of interest" description="Disordered" evidence="1">
    <location>
        <begin position="196"/>
        <end position="268"/>
    </location>
</feature>
<dbReference type="Proteomes" id="UP001590951">
    <property type="component" value="Unassembled WGS sequence"/>
</dbReference>
<keyword evidence="3" id="KW-1185">Reference proteome</keyword>
<accession>A0ABR4AKZ8</accession>
<feature type="compositionally biased region" description="Low complexity" evidence="1">
    <location>
        <begin position="44"/>
        <end position="77"/>
    </location>
</feature>
<feature type="region of interest" description="Disordered" evidence="1">
    <location>
        <begin position="34"/>
        <end position="88"/>
    </location>
</feature>
<feature type="region of interest" description="Disordered" evidence="1">
    <location>
        <begin position="103"/>
        <end position="130"/>
    </location>
</feature>
<proteinExistence type="predicted"/>
<sequence length="268" mass="28934">MDSTYGQQGGQQQYQAPQGQKAINYHRVIGYQPTTMARTLRGASNSNPNQQQPQQQYNQYQQPQQQYNQYQQPSYPNAPSPGQQKSTFSPLTTAIFPILPSTTRRISTPHPSIPVPVGSHPSSLPQPPPHPHNPSTYYTFSFHPSLPISHFFTHATGNNNGWGNAEVENYTSSPANSFISSPPNLILGTLIPKPPRSLPNATPARVSLSHQKLSRPVAVSRPVVTHASPVPSASGPPSGSSPTNPSSGLMTAKSTSPNPGWAPKKPLL</sequence>
<name>A0ABR4AKZ8_9LECA</name>
<protein>
    <submittedName>
        <fullName evidence="2">Uncharacterized protein</fullName>
    </submittedName>
</protein>
<feature type="compositionally biased region" description="Low complexity" evidence="1">
    <location>
        <begin position="228"/>
        <end position="248"/>
    </location>
</feature>
<gene>
    <name evidence="2" type="ORF">ABVK25_011973</name>
</gene>
<dbReference type="EMBL" id="JBHFEH010000132">
    <property type="protein sequence ID" value="KAL2045870.1"/>
    <property type="molecule type" value="Genomic_DNA"/>
</dbReference>
<evidence type="ECO:0000313" key="3">
    <source>
        <dbReference type="Proteomes" id="UP001590951"/>
    </source>
</evidence>
<reference evidence="2 3" key="1">
    <citation type="submission" date="2024-09" db="EMBL/GenBank/DDBJ databases">
        <title>Rethinking Asexuality: The Enigmatic Case of Functional Sexual Genes in Lepraria (Stereocaulaceae).</title>
        <authorList>
            <person name="Doellman M."/>
            <person name="Sun Y."/>
            <person name="Barcenas-Pena A."/>
            <person name="Lumbsch H.T."/>
            <person name="Grewe F."/>
        </authorList>
    </citation>
    <scope>NUCLEOTIDE SEQUENCE [LARGE SCALE GENOMIC DNA]</scope>
    <source>
        <strain evidence="2 3">Grewe 0041</strain>
    </source>
</reference>
<comment type="caution">
    <text evidence="2">The sequence shown here is derived from an EMBL/GenBank/DDBJ whole genome shotgun (WGS) entry which is preliminary data.</text>
</comment>
<feature type="compositionally biased region" description="Low complexity" evidence="1">
    <location>
        <begin position="10"/>
        <end position="20"/>
    </location>
</feature>
<evidence type="ECO:0000313" key="2">
    <source>
        <dbReference type="EMBL" id="KAL2045870.1"/>
    </source>
</evidence>
<organism evidence="2 3">
    <name type="scientific">Lepraria finkii</name>
    <dbReference type="NCBI Taxonomy" id="1340010"/>
    <lineage>
        <taxon>Eukaryota</taxon>
        <taxon>Fungi</taxon>
        <taxon>Dikarya</taxon>
        <taxon>Ascomycota</taxon>
        <taxon>Pezizomycotina</taxon>
        <taxon>Lecanoromycetes</taxon>
        <taxon>OSLEUM clade</taxon>
        <taxon>Lecanoromycetidae</taxon>
        <taxon>Lecanorales</taxon>
        <taxon>Lecanorineae</taxon>
        <taxon>Stereocaulaceae</taxon>
        <taxon>Lepraria</taxon>
    </lineage>
</organism>